<keyword evidence="1" id="KW-0902">Two-component regulatory system</keyword>
<dbReference type="EMBL" id="AP027272">
    <property type="protein sequence ID" value="BDX06337.1"/>
    <property type="molecule type" value="Genomic_DNA"/>
</dbReference>
<dbReference type="KEGG" id="pmaw:MACH26_18580"/>
<dbReference type="SMART" id="SM00850">
    <property type="entry name" value="LytTR"/>
    <property type="match status" value="1"/>
</dbReference>
<dbReference type="AlphaFoldDB" id="A0AA48HMP3"/>
<feature type="domain" description="HTH LytTR-type" evidence="3">
    <location>
        <begin position="167"/>
        <end position="278"/>
    </location>
</feature>
<evidence type="ECO:0000259" key="3">
    <source>
        <dbReference type="PROSITE" id="PS50930"/>
    </source>
</evidence>
<evidence type="ECO:0000313" key="4">
    <source>
        <dbReference type="EMBL" id="BDX06337.1"/>
    </source>
</evidence>
<evidence type="ECO:0000256" key="1">
    <source>
        <dbReference type="ARBA" id="ARBA00023012"/>
    </source>
</evidence>
<gene>
    <name evidence="4" type="ORF">MACH26_18580</name>
</gene>
<feature type="transmembrane region" description="Helical" evidence="2">
    <location>
        <begin position="131"/>
        <end position="149"/>
    </location>
</feature>
<sequence length="283" mass="32835">MPDSLQLYSISPAIKKWLSLSSAFYIIVVLNFFEPFAIKLQGFNPVYHLTLSTYGLVTGAVTWMLLSFVFPFCWRHLGQKVFGCQVFWWGMLVLLLSISNWAYSLLFHYTLSGWQNMYVPLRGFFELMPQFFVMFAAWGVLSWGNVILLQRHKPIQPPEKSTQFLSLYSENQSDRFRIEAKAIICFQTCDNYLQLYYLNESGSLSKRLIRSSMKKMVAQLALYNVEFFRCHQSYLVNPDYIKGVHKSPQQATLEVAWLDFPVLLSRKNMKASLAMLAQSTESP</sequence>
<evidence type="ECO:0000256" key="2">
    <source>
        <dbReference type="SAM" id="Phobius"/>
    </source>
</evidence>
<keyword evidence="2" id="KW-0472">Membrane</keyword>
<organism evidence="4 5">
    <name type="scientific">Planctobacterium marinum</name>
    <dbReference type="NCBI Taxonomy" id="1631968"/>
    <lineage>
        <taxon>Bacteria</taxon>
        <taxon>Pseudomonadati</taxon>
        <taxon>Pseudomonadota</taxon>
        <taxon>Gammaproteobacteria</taxon>
        <taxon>Alteromonadales</taxon>
        <taxon>Alteromonadaceae</taxon>
        <taxon>Planctobacterium</taxon>
    </lineage>
</organism>
<dbReference type="InterPro" id="IPR007492">
    <property type="entry name" value="LytTR_DNA-bd_dom"/>
</dbReference>
<feature type="transmembrane region" description="Helical" evidence="2">
    <location>
        <begin position="53"/>
        <end position="74"/>
    </location>
</feature>
<accession>A0AA48HMP3</accession>
<dbReference type="GO" id="GO:0003677">
    <property type="term" value="F:DNA binding"/>
    <property type="evidence" value="ECO:0007669"/>
    <property type="project" value="InterPro"/>
</dbReference>
<feature type="transmembrane region" description="Helical" evidence="2">
    <location>
        <begin position="86"/>
        <end position="111"/>
    </location>
</feature>
<dbReference type="Pfam" id="PF04397">
    <property type="entry name" value="LytTR"/>
    <property type="match status" value="1"/>
</dbReference>
<dbReference type="PROSITE" id="PS50930">
    <property type="entry name" value="HTH_LYTTR"/>
    <property type="match status" value="1"/>
</dbReference>
<dbReference type="GO" id="GO:0000160">
    <property type="term" value="P:phosphorelay signal transduction system"/>
    <property type="evidence" value="ECO:0007669"/>
    <property type="project" value="UniProtKB-KW"/>
</dbReference>
<proteinExistence type="predicted"/>
<keyword evidence="2" id="KW-0812">Transmembrane</keyword>
<keyword evidence="5" id="KW-1185">Reference proteome</keyword>
<dbReference type="Gene3D" id="2.40.50.1020">
    <property type="entry name" value="LytTr DNA-binding domain"/>
    <property type="match status" value="1"/>
</dbReference>
<dbReference type="RefSeq" id="WP_338292359.1">
    <property type="nucleotide sequence ID" value="NZ_AP027272.1"/>
</dbReference>
<name>A0AA48HMP3_9ALTE</name>
<dbReference type="Proteomes" id="UP001333710">
    <property type="component" value="Chromosome"/>
</dbReference>
<reference evidence="4" key="1">
    <citation type="submission" date="2023-01" db="EMBL/GenBank/DDBJ databases">
        <title>Complete genome sequence of Planctobacterium marinum strain Dej080120_11.</title>
        <authorList>
            <person name="Ueki S."/>
            <person name="Maruyama F."/>
        </authorList>
    </citation>
    <scope>NUCLEOTIDE SEQUENCE</scope>
    <source>
        <strain evidence="4">Dej080120_11</strain>
    </source>
</reference>
<keyword evidence="2" id="KW-1133">Transmembrane helix</keyword>
<evidence type="ECO:0000313" key="5">
    <source>
        <dbReference type="Proteomes" id="UP001333710"/>
    </source>
</evidence>
<protein>
    <recommendedName>
        <fullName evidence="3">HTH LytTR-type domain-containing protein</fullName>
    </recommendedName>
</protein>
<feature type="transmembrane region" description="Helical" evidence="2">
    <location>
        <begin position="17"/>
        <end position="33"/>
    </location>
</feature>